<dbReference type="RefSeq" id="WP_069215517.1">
    <property type="nucleotide sequence ID" value="NZ_CP016378.1"/>
</dbReference>
<protein>
    <submittedName>
        <fullName evidence="2">Uncharacterized protein</fullName>
    </submittedName>
</protein>
<keyword evidence="1" id="KW-0472">Membrane</keyword>
<dbReference type="EMBL" id="MPOG01000001">
    <property type="protein sequence ID" value="OOH98065.1"/>
    <property type="molecule type" value="Genomic_DNA"/>
</dbReference>
<evidence type="ECO:0000313" key="3">
    <source>
        <dbReference type="Proteomes" id="UP000188947"/>
    </source>
</evidence>
<keyword evidence="3" id="KW-1185">Reference proteome</keyword>
<reference evidence="2 3" key="1">
    <citation type="submission" date="2016-11" db="EMBL/GenBank/DDBJ databases">
        <title>Genome sequence and comparative genomic analysis of clinical strain Elizabethkingia meningoseptica 61421 PRCM.</title>
        <authorList>
            <person name="Wang M."/>
            <person name="Hu S."/>
            <person name="Cao L."/>
            <person name="Jiang T."/>
            <person name="Zhou Y."/>
            <person name="Ming D."/>
        </authorList>
    </citation>
    <scope>NUCLEOTIDE SEQUENCE [LARGE SCALE GENOMIC DNA]</scope>
    <source>
        <strain evidence="2 3">61421 PRCM</strain>
    </source>
</reference>
<gene>
    <name evidence="2" type="ORF">BMF97_01995</name>
</gene>
<sequence>MQLGSKKHKSILAGIIVGIYTFVVFFAGFLHTHKAESPLLGSKIKVEKSFQPNVNDCLSCHLLGSHQIYESFDFSIDFFNAQVFAENIYFYQQKFFLDVRPYFSLRGPPVILT</sequence>
<dbReference type="AlphaFoldDB" id="A0A1V3U4V1"/>
<dbReference type="OrthoDB" id="1451335at2"/>
<proteinExistence type="predicted"/>
<organism evidence="2 3">
    <name type="scientific">Elizabethkingia meningoseptica</name>
    <name type="common">Chryseobacterium meningosepticum</name>
    <dbReference type="NCBI Taxonomy" id="238"/>
    <lineage>
        <taxon>Bacteria</taxon>
        <taxon>Pseudomonadati</taxon>
        <taxon>Bacteroidota</taxon>
        <taxon>Flavobacteriia</taxon>
        <taxon>Flavobacteriales</taxon>
        <taxon>Weeksellaceae</taxon>
        <taxon>Elizabethkingia</taxon>
    </lineage>
</organism>
<keyword evidence="1" id="KW-0812">Transmembrane</keyword>
<evidence type="ECO:0000313" key="2">
    <source>
        <dbReference type="EMBL" id="OOH98065.1"/>
    </source>
</evidence>
<feature type="transmembrane region" description="Helical" evidence="1">
    <location>
        <begin position="12"/>
        <end position="30"/>
    </location>
</feature>
<dbReference type="Proteomes" id="UP000188947">
    <property type="component" value="Unassembled WGS sequence"/>
</dbReference>
<evidence type="ECO:0000256" key="1">
    <source>
        <dbReference type="SAM" id="Phobius"/>
    </source>
</evidence>
<keyword evidence="1" id="KW-1133">Transmembrane helix</keyword>
<accession>A0A1V3U4V1</accession>
<dbReference type="eggNOG" id="ENOG5031126">
    <property type="taxonomic scope" value="Bacteria"/>
</dbReference>
<dbReference type="STRING" id="238.BBD35_02115"/>
<name>A0A1V3U4V1_ELIME</name>
<comment type="caution">
    <text evidence="2">The sequence shown here is derived from an EMBL/GenBank/DDBJ whole genome shotgun (WGS) entry which is preliminary data.</text>
</comment>